<dbReference type="HOGENOM" id="CLU_042307_0_0_1"/>
<accession>A0A0C3G2J7</accession>
<evidence type="ECO:0000313" key="13">
    <source>
        <dbReference type="Proteomes" id="UP000054166"/>
    </source>
</evidence>
<evidence type="ECO:0000256" key="9">
    <source>
        <dbReference type="ARBA" id="ARBA00023204"/>
    </source>
</evidence>
<dbReference type="Proteomes" id="UP000054166">
    <property type="component" value="Unassembled WGS sequence"/>
</dbReference>
<proteinExistence type="predicted"/>
<dbReference type="GO" id="GO:0005737">
    <property type="term" value="C:cytoplasm"/>
    <property type="evidence" value="ECO:0007669"/>
    <property type="project" value="TreeGrafter"/>
</dbReference>
<dbReference type="STRING" id="765440.A0A0C3G2J7"/>
<reference evidence="13" key="2">
    <citation type="submission" date="2015-01" db="EMBL/GenBank/DDBJ databases">
        <title>Evolutionary Origins and Diversification of the Mycorrhizal Mutualists.</title>
        <authorList>
            <consortium name="DOE Joint Genome Institute"/>
            <consortium name="Mycorrhizal Genomics Consortium"/>
            <person name="Kohler A."/>
            <person name="Kuo A."/>
            <person name="Nagy L.G."/>
            <person name="Floudas D."/>
            <person name="Copeland A."/>
            <person name="Barry K.W."/>
            <person name="Cichocki N."/>
            <person name="Veneault-Fourrey C."/>
            <person name="LaButti K."/>
            <person name="Lindquist E.A."/>
            <person name="Lipzen A."/>
            <person name="Lundell T."/>
            <person name="Morin E."/>
            <person name="Murat C."/>
            <person name="Riley R."/>
            <person name="Ohm R."/>
            <person name="Sun H."/>
            <person name="Tunlid A."/>
            <person name="Henrissat B."/>
            <person name="Grigoriev I.V."/>
            <person name="Hibbett D.S."/>
            <person name="Martin F."/>
        </authorList>
    </citation>
    <scope>NUCLEOTIDE SEQUENCE [LARGE SCALE GENOMIC DNA]</scope>
    <source>
        <strain evidence="13">F 1598</strain>
    </source>
</reference>
<dbReference type="EMBL" id="KN832986">
    <property type="protein sequence ID" value="KIM84846.1"/>
    <property type="molecule type" value="Genomic_DNA"/>
</dbReference>
<comment type="cofactor">
    <cofactor evidence="2">
        <name>Mg(2+)</name>
        <dbReference type="ChEBI" id="CHEBI:18420"/>
    </cofactor>
</comment>
<dbReference type="OrthoDB" id="9975959at2759"/>
<dbReference type="GO" id="GO:0003697">
    <property type="term" value="F:single-stranded DNA binding"/>
    <property type="evidence" value="ECO:0007669"/>
    <property type="project" value="TreeGrafter"/>
</dbReference>
<reference evidence="12 13" key="1">
    <citation type="submission" date="2014-04" db="EMBL/GenBank/DDBJ databases">
        <authorList>
            <consortium name="DOE Joint Genome Institute"/>
            <person name="Kuo A."/>
            <person name="Tarkka M."/>
            <person name="Buscot F."/>
            <person name="Kohler A."/>
            <person name="Nagy L.G."/>
            <person name="Floudas D."/>
            <person name="Copeland A."/>
            <person name="Barry K.W."/>
            <person name="Cichocki N."/>
            <person name="Veneault-Fourrey C."/>
            <person name="LaButti K."/>
            <person name="Lindquist E.A."/>
            <person name="Lipzen A."/>
            <person name="Lundell T."/>
            <person name="Morin E."/>
            <person name="Murat C."/>
            <person name="Sun H."/>
            <person name="Tunlid A."/>
            <person name="Henrissat B."/>
            <person name="Grigoriev I.V."/>
            <person name="Hibbett D.S."/>
            <person name="Martin F."/>
            <person name="Nordberg H.P."/>
            <person name="Cantor M.N."/>
            <person name="Hua S.X."/>
        </authorList>
    </citation>
    <scope>NUCLEOTIDE SEQUENCE [LARGE SCALE GENOMIC DNA]</scope>
    <source>
        <strain evidence="12 13">F 1598</strain>
    </source>
</reference>
<evidence type="ECO:0000256" key="2">
    <source>
        <dbReference type="ARBA" id="ARBA00001946"/>
    </source>
</evidence>
<dbReference type="PANTHER" id="PTHR15822">
    <property type="entry name" value="TRAF AND TNF RECEPTOR-ASSOCIATED PROTEIN"/>
    <property type="match status" value="1"/>
</dbReference>
<gene>
    <name evidence="12" type="ORF">PILCRDRAFT_371755</name>
</gene>
<keyword evidence="13" id="KW-1185">Reference proteome</keyword>
<evidence type="ECO:0000256" key="5">
    <source>
        <dbReference type="ARBA" id="ARBA00022723"/>
    </source>
</evidence>
<keyword evidence="9" id="KW-0234">DNA repair</keyword>
<evidence type="ECO:0000256" key="3">
    <source>
        <dbReference type="ARBA" id="ARBA00004322"/>
    </source>
</evidence>
<dbReference type="InterPro" id="IPR005135">
    <property type="entry name" value="Endo/exonuclease/phosphatase"/>
</dbReference>
<dbReference type="Gene3D" id="3.60.10.10">
    <property type="entry name" value="Endonuclease/exonuclease/phosphatase"/>
    <property type="match status" value="1"/>
</dbReference>
<evidence type="ECO:0000256" key="4">
    <source>
        <dbReference type="ARBA" id="ARBA00022722"/>
    </source>
</evidence>
<dbReference type="InterPro" id="IPR036691">
    <property type="entry name" value="Endo/exonu/phosph_ase_sf"/>
</dbReference>
<keyword evidence="8" id="KW-0460">Magnesium</keyword>
<sequence length="301" mass="33231">MADIQLLSVDAARYSSRHKTWRRTSKSAKNVIGPLPSMIKLVTWNVDFSTSNAKIRLKTALAHIQNDVLRCKGGERPPPCCILLQEIIRDAFRTILDNEWVQQYFIVAPQNVDEWPPGAHYGNVTLTSRTVPVSGVDSLEYDSHMNRNALFVDLKLSVLATSRIVTLRVANTHLESLPTPGAAMRPVQLGLVAEVLKEEDLFGGIVCGDMNAISPSDIGLTEKVGLVDAYREGEEEEDSYTWGYQPPCEFSPGRLDKILFTPGAGITVDQPERIGLALKTDKGQWASDHYGLVTTVRIVSA</sequence>
<name>A0A0C3G2J7_PILCF</name>
<evidence type="ECO:0000256" key="6">
    <source>
        <dbReference type="ARBA" id="ARBA00022763"/>
    </source>
</evidence>
<keyword evidence="4" id="KW-0540">Nuclease</keyword>
<keyword evidence="10" id="KW-0539">Nucleus</keyword>
<evidence type="ECO:0000256" key="10">
    <source>
        <dbReference type="ARBA" id="ARBA00023242"/>
    </source>
</evidence>
<dbReference type="AlphaFoldDB" id="A0A0C3G2J7"/>
<dbReference type="GO" id="GO:0006302">
    <property type="term" value="P:double-strand break repair"/>
    <property type="evidence" value="ECO:0007669"/>
    <property type="project" value="TreeGrafter"/>
</dbReference>
<keyword evidence="6" id="KW-0227">DNA damage</keyword>
<dbReference type="GO" id="GO:0046872">
    <property type="term" value="F:metal ion binding"/>
    <property type="evidence" value="ECO:0007669"/>
    <property type="project" value="UniProtKB-KW"/>
</dbReference>
<dbReference type="GO" id="GO:0004518">
    <property type="term" value="F:nuclease activity"/>
    <property type="evidence" value="ECO:0007669"/>
    <property type="project" value="UniProtKB-KW"/>
</dbReference>
<dbReference type="InParanoid" id="A0A0C3G2J7"/>
<protein>
    <recommendedName>
        <fullName evidence="11">Endonuclease/exonuclease/phosphatase domain-containing protein</fullName>
    </recommendedName>
</protein>
<dbReference type="Pfam" id="PF03372">
    <property type="entry name" value="Exo_endo_phos"/>
    <property type="match status" value="1"/>
</dbReference>
<evidence type="ECO:0000313" key="12">
    <source>
        <dbReference type="EMBL" id="KIM84846.1"/>
    </source>
</evidence>
<comment type="subcellular location">
    <subcellularLocation>
        <location evidence="3">Nucleus</location>
        <location evidence="3">PML body</location>
    </subcellularLocation>
</comment>
<dbReference type="SUPFAM" id="SSF56219">
    <property type="entry name" value="DNase I-like"/>
    <property type="match status" value="1"/>
</dbReference>
<evidence type="ECO:0000256" key="8">
    <source>
        <dbReference type="ARBA" id="ARBA00022842"/>
    </source>
</evidence>
<dbReference type="InterPro" id="IPR051547">
    <property type="entry name" value="TDP2-like"/>
</dbReference>
<dbReference type="CDD" id="cd09080">
    <property type="entry name" value="TDP2"/>
    <property type="match status" value="1"/>
</dbReference>
<keyword evidence="5" id="KW-0479">Metal-binding</keyword>
<keyword evidence="7" id="KW-0378">Hydrolase</keyword>
<comment type="cofactor">
    <cofactor evidence="1">
        <name>Mn(2+)</name>
        <dbReference type="ChEBI" id="CHEBI:29035"/>
    </cofactor>
</comment>
<evidence type="ECO:0000259" key="11">
    <source>
        <dbReference type="Pfam" id="PF03372"/>
    </source>
</evidence>
<evidence type="ECO:0000256" key="7">
    <source>
        <dbReference type="ARBA" id="ARBA00022801"/>
    </source>
</evidence>
<evidence type="ECO:0000256" key="1">
    <source>
        <dbReference type="ARBA" id="ARBA00001936"/>
    </source>
</evidence>
<feature type="domain" description="Endonuclease/exonuclease/phosphatase" evidence="11">
    <location>
        <begin position="42"/>
        <end position="289"/>
    </location>
</feature>
<dbReference type="GO" id="GO:0070260">
    <property type="term" value="F:5'-tyrosyl-DNA phosphodiesterase activity"/>
    <property type="evidence" value="ECO:0007669"/>
    <property type="project" value="TreeGrafter"/>
</dbReference>
<dbReference type="PANTHER" id="PTHR15822:SF4">
    <property type="entry name" value="TYROSYL-DNA PHOSPHODIESTERASE 2"/>
    <property type="match status" value="1"/>
</dbReference>
<organism evidence="12 13">
    <name type="scientific">Piloderma croceum (strain F 1598)</name>
    <dbReference type="NCBI Taxonomy" id="765440"/>
    <lineage>
        <taxon>Eukaryota</taxon>
        <taxon>Fungi</taxon>
        <taxon>Dikarya</taxon>
        <taxon>Basidiomycota</taxon>
        <taxon>Agaricomycotina</taxon>
        <taxon>Agaricomycetes</taxon>
        <taxon>Agaricomycetidae</taxon>
        <taxon>Atheliales</taxon>
        <taxon>Atheliaceae</taxon>
        <taxon>Piloderma</taxon>
    </lineage>
</organism>